<dbReference type="OrthoDB" id="5583097at2759"/>
<evidence type="ECO:0000313" key="2">
    <source>
        <dbReference type="EMBL" id="KAJ2795374.1"/>
    </source>
</evidence>
<accession>A0A9W8LRD2</accession>
<comment type="caution">
    <text evidence="2">The sequence shown here is derived from an EMBL/GenBank/DDBJ whole genome shotgun (WGS) entry which is preliminary data.</text>
</comment>
<dbReference type="Gene3D" id="3.90.226.10">
    <property type="entry name" value="2-enoyl-CoA Hydratase, Chain A, domain 1"/>
    <property type="match status" value="1"/>
</dbReference>
<sequence>LLLVETRLASHDMQEGIEALLVRKTNDAKWEPPTLKEVDMQALSAEYFDNPPKATIAFNHNDIFTEYPHKFRLPTESDIRRVVCGKNPQAGIFRISREDVIRFFEKAYEDKIGVRQKVAWVLDSKTKTDKDNFVQWIK</sequence>
<dbReference type="Pfam" id="PF16113">
    <property type="entry name" value="ECH_2"/>
    <property type="match status" value="1"/>
</dbReference>
<name>A0A9W8LRD2_9FUNG</name>
<dbReference type="AlphaFoldDB" id="A0A9W8LRD2"/>
<keyword evidence="3" id="KW-1185">Reference proteome</keyword>
<evidence type="ECO:0000259" key="1">
    <source>
        <dbReference type="Pfam" id="PF16113"/>
    </source>
</evidence>
<evidence type="ECO:0000313" key="3">
    <source>
        <dbReference type="Proteomes" id="UP001140094"/>
    </source>
</evidence>
<protein>
    <submittedName>
        <fullName evidence="2">3-hydroxyisobutyryl-CoA hydrolase</fullName>
        <ecNumber evidence="2">3.1.2.4</ecNumber>
    </submittedName>
</protein>
<dbReference type="EC" id="3.1.2.4" evidence="2"/>
<organism evidence="2 3">
    <name type="scientific">Coemansia guatemalensis</name>
    <dbReference type="NCBI Taxonomy" id="2761395"/>
    <lineage>
        <taxon>Eukaryota</taxon>
        <taxon>Fungi</taxon>
        <taxon>Fungi incertae sedis</taxon>
        <taxon>Zoopagomycota</taxon>
        <taxon>Kickxellomycotina</taxon>
        <taxon>Kickxellomycetes</taxon>
        <taxon>Kickxellales</taxon>
        <taxon>Kickxellaceae</taxon>
        <taxon>Coemansia</taxon>
    </lineage>
</organism>
<feature type="non-terminal residue" evidence="2">
    <location>
        <position position="1"/>
    </location>
</feature>
<gene>
    <name evidence="2" type="primary">EHD3_1</name>
    <name evidence="2" type="ORF">H4R20_005902</name>
</gene>
<keyword evidence="2" id="KW-0378">Hydrolase</keyword>
<dbReference type="Proteomes" id="UP001140094">
    <property type="component" value="Unassembled WGS sequence"/>
</dbReference>
<dbReference type="EMBL" id="JANBUO010002215">
    <property type="protein sequence ID" value="KAJ2795374.1"/>
    <property type="molecule type" value="Genomic_DNA"/>
</dbReference>
<feature type="domain" description="Enoyl-CoA hydratase/isomerase" evidence="1">
    <location>
        <begin position="6"/>
        <end position="43"/>
    </location>
</feature>
<dbReference type="GO" id="GO:0003860">
    <property type="term" value="F:3-hydroxyisobutyryl-CoA hydrolase activity"/>
    <property type="evidence" value="ECO:0007669"/>
    <property type="project" value="UniProtKB-EC"/>
</dbReference>
<reference evidence="2" key="1">
    <citation type="submission" date="2022-07" db="EMBL/GenBank/DDBJ databases">
        <title>Phylogenomic reconstructions and comparative analyses of Kickxellomycotina fungi.</title>
        <authorList>
            <person name="Reynolds N.K."/>
            <person name="Stajich J.E."/>
            <person name="Barry K."/>
            <person name="Grigoriev I.V."/>
            <person name="Crous P."/>
            <person name="Smith M.E."/>
        </authorList>
    </citation>
    <scope>NUCLEOTIDE SEQUENCE</scope>
    <source>
        <strain evidence="2">NRRL 1565</strain>
    </source>
</reference>
<proteinExistence type="predicted"/>
<dbReference type="InterPro" id="IPR045004">
    <property type="entry name" value="ECH_dom"/>
</dbReference>